<comment type="caution">
    <text evidence="3">The sequence shown here is derived from an EMBL/GenBank/DDBJ whole genome shotgun (WGS) entry which is preliminary data.</text>
</comment>
<feature type="transmembrane region" description="Helical" evidence="2">
    <location>
        <begin position="80"/>
        <end position="97"/>
    </location>
</feature>
<feature type="region of interest" description="Disordered" evidence="1">
    <location>
        <begin position="117"/>
        <end position="142"/>
    </location>
</feature>
<evidence type="ECO:0000313" key="3">
    <source>
        <dbReference type="EMBL" id="KAJ2670284.1"/>
    </source>
</evidence>
<proteinExistence type="predicted"/>
<evidence type="ECO:0000256" key="2">
    <source>
        <dbReference type="SAM" id="Phobius"/>
    </source>
</evidence>
<name>A0A9W8FXV2_9FUNG</name>
<organism evidence="3 4">
    <name type="scientific">Coemansia spiralis</name>
    <dbReference type="NCBI Taxonomy" id="417178"/>
    <lineage>
        <taxon>Eukaryota</taxon>
        <taxon>Fungi</taxon>
        <taxon>Fungi incertae sedis</taxon>
        <taxon>Zoopagomycota</taxon>
        <taxon>Kickxellomycotina</taxon>
        <taxon>Kickxellomycetes</taxon>
        <taxon>Kickxellales</taxon>
        <taxon>Kickxellaceae</taxon>
        <taxon>Coemansia</taxon>
    </lineage>
</organism>
<sequence>MVNCRQYYPMPTPEQDPVHVYMPQSSPTLQTASNMLVLANDDQLPNMQTTERSAMAQTQHFTLSSIVAYRTLISGTKMKFSGIVGFGVVGTASALAASPADTSAALPIAGKASATSSLATVPQLPPSKGPENSASTSKPSDARSASANLAMHGSVGALVIAICGLTFF</sequence>
<accession>A0A9W8FXV2</accession>
<dbReference type="Proteomes" id="UP001151518">
    <property type="component" value="Unassembled WGS sequence"/>
</dbReference>
<keyword evidence="2" id="KW-1133">Transmembrane helix</keyword>
<keyword evidence="2" id="KW-0472">Membrane</keyword>
<dbReference type="AlphaFoldDB" id="A0A9W8FXV2"/>
<gene>
    <name evidence="3" type="ORF">GGI25_005895</name>
</gene>
<feature type="transmembrane region" description="Helical" evidence="2">
    <location>
        <begin position="149"/>
        <end position="167"/>
    </location>
</feature>
<dbReference type="EMBL" id="JANBTW010000128">
    <property type="protein sequence ID" value="KAJ2670284.1"/>
    <property type="molecule type" value="Genomic_DNA"/>
</dbReference>
<keyword evidence="2" id="KW-0812">Transmembrane</keyword>
<evidence type="ECO:0000313" key="4">
    <source>
        <dbReference type="Proteomes" id="UP001151518"/>
    </source>
</evidence>
<reference evidence="3" key="1">
    <citation type="submission" date="2022-07" db="EMBL/GenBank/DDBJ databases">
        <title>Phylogenomic reconstructions and comparative analyses of Kickxellomycotina fungi.</title>
        <authorList>
            <person name="Reynolds N.K."/>
            <person name="Stajich J.E."/>
            <person name="Barry K."/>
            <person name="Grigoriev I.V."/>
            <person name="Crous P."/>
            <person name="Smith M.E."/>
        </authorList>
    </citation>
    <scope>NUCLEOTIDE SEQUENCE</scope>
    <source>
        <strain evidence="3">NRRL 3115</strain>
    </source>
</reference>
<feature type="compositionally biased region" description="Polar residues" evidence="1">
    <location>
        <begin position="130"/>
        <end position="142"/>
    </location>
</feature>
<protein>
    <submittedName>
        <fullName evidence="3">Uncharacterized protein</fullName>
    </submittedName>
</protein>
<evidence type="ECO:0000256" key="1">
    <source>
        <dbReference type="SAM" id="MobiDB-lite"/>
    </source>
</evidence>
<dbReference type="OrthoDB" id="5598808at2759"/>